<keyword evidence="1" id="KW-0175">Coiled coil</keyword>
<comment type="caution">
    <text evidence="3">The sequence shown here is derived from an EMBL/GenBank/DDBJ whole genome shotgun (WGS) entry which is preliminary data.</text>
</comment>
<dbReference type="PANTHER" id="PTHR47541">
    <property type="entry name" value="TETRATRICOPEPTIDE REPEAT (TPR)-LIKE SUPERFAMILY PROTEIN"/>
    <property type="match status" value="1"/>
</dbReference>
<feature type="region of interest" description="Disordered" evidence="2">
    <location>
        <begin position="118"/>
        <end position="200"/>
    </location>
</feature>
<evidence type="ECO:0000256" key="1">
    <source>
        <dbReference type="SAM" id="Coils"/>
    </source>
</evidence>
<dbReference type="EMBL" id="QPKB01000004">
    <property type="protein sequence ID" value="RWR81905.1"/>
    <property type="molecule type" value="Genomic_DNA"/>
</dbReference>
<protein>
    <submittedName>
        <fullName evidence="3">Protein unc-45 A</fullName>
    </submittedName>
</protein>
<evidence type="ECO:0000313" key="3">
    <source>
        <dbReference type="EMBL" id="RWR81905.1"/>
    </source>
</evidence>
<accession>A0A3S3QAV3</accession>
<gene>
    <name evidence="3" type="ORF">CKAN_01061000</name>
</gene>
<organism evidence="3 4">
    <name type="scientific">Cinnamomum micranthum f. kanehirae</name>
    <dbReference type="NCBI Taxonomy" id="337451"/>
    <lineage>
        <taxon>Eukaryota</taxon>
        <taxon>Viridiplantae</taxon>
        <taxon>Streptophyta</taxon>
        <taxon>Embryophyta</taxon>
        <taxon>Tracheophyta</taxon>
        <taxon>Spermatophyta</taxon>
        <taxon>Magnoliopsida</taxon>
        <taxon>Magnoliidae</taxon>
        <taxon>Laurales</taxon>
        <taxon>Lauraceae</taxon>
        <taxon>Cinnamomum</taxon>
    </lineage>
</organism>
<dbReference type="OrthoDB" id="2942533at2759"/>
<name>A0A3S3QAV3_9MAGN</name>
<keyword evidence="4" id="KW-1185">Reference proteome</keyword>
<dbReference type="AlphaFoldDB" id="A0A3S3QAV3"/>
<evidence type="ECO:0000313" key="4">
    <source>
        <dbReference type="Proteomes" id="UP000283530"/>
    </source>
</evidence>
<feature type="compositionally biased region" description="Basic and acidic residues" evidence="2">
    <location>
        <begin position="160"/>
        <end position="169"/>
    </location>
</feature>
<proteinExistence type="predicted"/>
<dbReference type="Proteomes" id="UP000283530">
    <property type="component" value="Unassembled WGS sequence"/>
</dbReference>
<reference evidence="3 4" key="1">
    <citation type="journal article" date="2019" name="Nat. Plants">
        <title>Stout camphor tree genome fills gaps in understanding of flowering plant genome evolution.</title>
        <authorList>
            <person name="Chaw S.M."/>
            <person name="Liu Y.C."/>
            <person name="Wu Y.W."/>
            <person name="Wang H.Y."/>
            <person name="Lin C.I."/>
            <person name="Wu C.S."/>
            <person name="Ke H.M."/>
            <person name="Chang L.Y."/>
            <person name="Hsu C.Y."/>
            <person name="Yang H.T."/>
            <person name="Sudianto E."/>
            <person name="Hsu M.H."/>
            <person name="Wu K.P."/>
            <person name="Wang L.N."/>
            <person name="Leebens-Mack J.H."/>
            <person name="Tsai I.J."/>
        </authorList>
    </citation>
    <scope>NUCLEOTIDE SEQUENCE [LARGE SCALE GENOMIC DNA]</scope>
    <source>
        <strain evidence="4">cv. Chaw 1501</strain>
        <tissue evidence="3">Young leaves</tissue>
    </source>
</reference>
<feature type="coiled-coil region" evidence="1">
    <location>
        <begin position="70"/>
        <end position="101"/>
    </location>
</feature>
<sequence>MAATSTSSFNKIEKAHQLYRDGRHEEALGFTRTHLRSLRTSLRGSLSIANRAACYLKLHDFNKALTPIPESEEEALAAELEEEEEEEMEAALEETVEAELEDEEVVGEAEEATIVAEVDKNKKIMSPGNNPELLVNRTSEDSSDMHPQGWEAVPKPKGHSRLDYSRWDKVEDDSSEEEDKQKTHNPNIGSVETLGCGPVK</sequence>
<evidence type="ECO:0000256" key="2">
    <source>
        <dbReference type="SAM" id="MobiDB-lite"/>
    </source>
</evidence>
<dbReference type="PANTHER" id="PTHR47541:SF1">
    <property type="entry name" value="TETRATRICOPEPTIDE REPEAT (TPR)-LIKE SUPERFAMILY PROTEIN"/>
    <property type="match status" value="1"/>
</dbReference>